<keyword evidence="9" id="KW-0472">Membrane</keyword>
<dbReference type="Pfam" id="PF02936">
    <property type="entry name" value="COX4"/>
    <property type="match status" value="1"/>
</dbReference>
<keyword evidence="5" id="KW-0809">Transit peptide</keyword>
<keyword evidence="4 10" id="KW-0999">Mitochondrion inner membrane</keyword>
<dbReference type="CDD" id="cd00922">
    <property type="entry name" value="Cyt_c_Oxidase_IV"/>
    <property type="match status" value="1"/>
</dbReference>
<dbReference type="GO" id="GO:0005743">
    <property type="term" value="C:mitochondrial inner membrane"/>
    <property type="evidence" value="ECO:0007669"/>
    <property type="project" value="UniProtKB-SubCell"/>
</dbReference>
<comment type="function">
    <text evidence="10">Component of the cytochrome c oxidase, the last enzyme in the mitochondrial electron transport chain which drives oxidative phosphorylation.</text>
</comment>
<comment type="caution">
    <text evidence="11">The sequence shown here is derived from an EMBL/GenBank/DDBJ whole genome shotgun (WGS) entry which is preliminary data.</text>
</comment>
<proteinExistence type="inferred from homology"/>
<name>A0ABD2P438_9CUCU</name>
<dbReference type="FunFam" id="1.10.442.10:FF:000001">
    <property type="entry name" value="Cytochrome c oxidase subunit 4 isoform 1"/>
    <property type="match status" value="1"/>
</dbReference>
<evidence type="ECO:0000256" key="4">
    <source>
        <dbReference type="ARBA" id="ARBA00022792"/>
    </source>
</evidence>
<dbReference type="Proteomes" id="UP001516400">
    <property type="component" value="Unassembled WGS sequence"/>
</dbReference>
<keyword evidence="3" id="KW-0812">Transmembrane</keyword>
<comment type="subcellular location">
    <subcellularLocation>
        <location evidence="1 10">Mitochondrion inner membrane</location>
        <topology evidence="1 10">Single-pass membrane protein</topology>
    </subcellularLocation>
</comment>
<keyword evidence="8 10" id="KW-0496">Mitochondrion</keyword>
<dbReference type="EMBL" id="JABFTP020000185">
    <property type="protein sequence ID" value="KAL3285492.1"/>
    <property type="molecule type" value="Genomic_DNA"/>
</dbReference>
<dbReference type="SUPFAM" id="SSF81406">
    <property type="entry name" value="Mitochondrial cytochrome c oxidase subunit IV"/>
    <property type="match status" value="1"/>
</dbReference>
<comment type="pathway">
    <text evidence="10">Energy metabolism; oxidative phosphorylation.</text>
</comment>
<evidence type="ECO:0000256" key="3">
    <source>
        <dbReference type="ARBA" id="ARBA00022692"/>
    </source>
</evidence>
<keyword evidence="6" id="KW-1133">Transmembrane helix</keyword>
<accession>A0ABD2P438</accession>
<evidence type="ECO:0000256" key="1">
    <source>
        <dbReference type="ARBA" id="ARBA00004434"/>
    </source>
</evidence>
<dbReference type="InterPro" id="IPR004203">
    <property type="entry name" value="Cyt_c_oxidase_su4_fam"/>
</dbReference>
<dbReference type="PANTHER" id="PTHR10707:SF10">
    <property type="entry name" value="CYTOCHROME C OXIDASE SUBUNIT 4"/>
    <property type="match status" value="1"/>
</dbReference>
<dbReference type="PANTHER" id="PTHR10707">
    <property type="entry name" value="CYTOCHROME C OXIDASE SUBUNIT IV"/>
    <property type="match status" value="1"/>
</dbReference>
<reference evidence="11 12" key="1">
    <citation type="journal article" date="2021" name="BMC Biol.">
        <title>Horizontally acquired antibacterial genes associated with adaptive radiation of ladybird beetles.</title>
        <authorList>
            <person name="Li H.S."/>
            <person name="Tang X.F."/>
            <person name="Huang Y.H."/>
            <person name="Xu Z.Y."/>
            <person name="Chen M.L."/>
            <person name="Du X.Y."/>
            <person name="Qiu B.Y."/>
            <person name="Chen P.T."/>
            <person name="Zhang W."/>
            <person name="Slipinski A."/>
            <person name="Escalona H.E."/>
            <person name="Waterhouse R.M."/>
            <person name="Zwick A."/>
            <person name="Pang H."/>
        </authorList>
    </citation>
    <scope>NUCLEOTIDE SEQUENCE [LARGE SCALE GENOMIC DNA]</scope>
    <source>
        <strain evidence="11">SYSU2018</strain>
    </source>
</reference>
<evidence type="ECO:0000256" key="7">
    <source>
        <dbReference type="ARBA" id="ARBA00023002"/>
    </source>
</evidence>
<dbReference type="InterPro" id="IPR013288">
    <property type="entry name" value="Cyt_c_oxidase_su4"/>
</dbReference>
<organism evidence="11 12">
    <name type="scientific">Cryptolaemus montrouzieri</name>
    <dbReference type="NCBI Taxonomy" id="559131"/>
    <lineage>
        <taxon>Eukaryota</taxon>
        <taxon>Metazoa</taxon>
        <taxon>Ecdysozoa</taxon>
        <taxon>Arthropoda</taxon>
        <taxon>Hexapoda</taxon>
        <taxon>Insecta</taxon>
        <taxon>Pterygota</taxon>
        <taxon>Neoptera</taxon>
        <taxon>Endopterygota</taxon>
        <taxon>Coleoptera</taxon>
        <taxon>Polyphaga</taxon>
        <taxon>Cucujiformia</taxon>
        <taxon>Coccinelloidea</taxon>
        <taxon>Coccinellidae</taxon>
        <taxon>Scymninae</taxon>
        <taxon>Scymnini</taxon>
        <taxon>Cryptolaemus</taxon>
    </lineage>
</organism>
<comment type="subunit">
    <text evidence="10">Component of the cytochrome c oxidase (complex IV, CIV), a multisubunit enzyme composed of 14 subunits.</text>
</comment>
<comment type="similarity">
    <text evidence="2 10">Belongs to the cytochrome c oxidase IV family.</text>
</comment>
<dbReference type="AlphaFoldDB" id="A0ABD2P438"/>
<dbReference type="GO" id="GO:0016491">
    <property type="term" value="F:oxidoreductase activity"/>
    <property type="evidence" value="ECO:0007669"/>
    <property type="project" value="UniProtKB-KW"/>
</dbReference>
<gene>
    <name evidence="11" type="ORF">HHI36_000024</name>
</gene>
<keyword evidence="12" id="KW-1185">Reference proteome</keyword>
<evidence type="ECO:0000256" key="2">
    <source>
        <dbReference type="ARBA" id="ARBA00008135"/>
    </source>
</evidence>
<evidence type="ECO:0000313" key="11">
    <source>
        <dbReference type="EMBL" id="KAL3285492.1"/>
    </source>
</evidence>
<protein>
    <recommendedName>
        <fullName evidence="10">Cytochrome c oxidase subunit 4</fullName>
    </recommendedName>
</protein>
<evidence type="ECO:0000256" key="9">
    <source>
        <dbReference type="ARBA" id="ARBA00023136"/>
    </source>
</evidence>
<dbReference type="Gene3D" id="1.10.442.10">
    <property type="entry name" value="Cytochrome c oxidase subunit IV"/>
    <property type="match status" value="1"/>
</dbReference>
<dbReference type="InterPro" id="IPR036639">
    <property type="entry name" value="Cyt_c_oxidase_su4_sf"/>
</dbReference>
<sequence>MSKLLLCTLKKPILNHFKALCISATNSTHWTIQQAGNREQVGYGWNGLPVYNDKFDYPFPAVRWKEPTPELCCLWEKEKGDWGKLTRAEKKELYRASFRQTFAEMTAPTVQWKLVVGMSCWLLALSMWCYYLIQLYAYPPLPITFCKPYREAQARRMIDLHVNPVEGISSRWDYERNCWK</sequence>
<evidence type="ECO:0000256" key="6">
    <source>
        <dbReference type="ARBA" id="ARBA00022989"/>
    </source>
</evidence>
<evidence type="ECO:0000256" key="10">
    <source>
        <dbReference type="RuleBase" id="RU367145"/>
    </source>
</evidence>
<keyword evidence="7" id="KW-0560">Oxidoreductase</keyword>
<evidence type="ECO:0000256" key="5">
    <source>
        <dbReference type="ARBA" id="ARBA00022946"/>
    </source>
</evidence>
<evidence type="ECO:0000256" key="8">
    <source>
        <dbReference type="ARBA" id="ARBA00023128"/>
    </source>
</evidence>
<dbReference type="PRINTS" id="PR01873">
    <property type="entry name" value="CYTCOXIDASE4"/>
</dbReference>
<evidence type="ECO:0000313" key="12">
    <source>
        <dbReference type="Proteomes" id="UP001516400"/>
    </source>
</evidence>